<evidence type="ECO:0008006" key="4">
    <source>
        <dbReference type="Google" id="ProtNLM"/>
    </source>
</evidence>
<reference evidence="2 3" key="1">
    <citation type="submission" date="2016-07" db="EMBL/GenBank/DDBJ databases">
        <title>Pervasive Adenine N6-methylation of Active Genes in Fungi.</title>
        <authorList>
            <consortium name="DOE Joint Genome Institute"/>
            <person name="Mondo S.J."/>
            <person name="Dannebaum R.O."/>
            <person name="Kuo R.C."/>
            <person name="Labutti K."/>
            <person name="Haridas S."/>
            <person name="Kuo A."/>
            <person name="Salamov A."/>
            <person name="Ahrendt S.R."/>
            <person name="Lipzen A."/>
            <person name="Sullivan W."/>
            <person name="Andreopoulos W.B."/>
            <person name="Clum A."/>
            <person name="Lindquist E."/>
            <person name="Daum C."/>
            <person name="Ramamoorthy G.K."/>
            <person name="Gryganskyi A."/>
            <person name="Culley D."/>
            <person name="Magnuson J.K."/>
            <person name="James T.Y."/>
            <person name="O'Malley M.A."/>
            <person name="Stajich J.E."/>
            <person name="Spatafora J.W."/>
            <person name="Visel A."/>
            <person name="Grigoriev I.V."/>
        </authorList>
    </citation>
    <scope>NUCLEOTIDE SEQUENCE [LARGE SCALE GENOMIC DNA]</scope>
    <source>
        <strain evidence="2 3">JEL800</strain>
    </source>
</reference>
<dbReference type="SUPFAM" id="SSF81321">
    <property type="entry name" value="Family A G protein-coupled receptor-like"/>
    <property type="match status" value="1"/>
</dbReference>
<keyword evidence="1" id="KW-0472">Membrane</keyword>
<name>A0A1Y2BU21_9FUNG</name>
<gene>
    <name evidence="2" type="ORF">BCR33DRAFT_435404</name>
</gene>
<keyword evidence="3" id="KW-1185">Reference proteome</keyword>
<feature type="transmembrane region" description="Helical" evidence="1">
    <location>
        <begin position="83"/>
        <end position="106"/>
    </location>
</feature>
<dbReference type="AlphaFoldDB" id="A0A1Y2BU21"/>
<comment type="caution">
    <text evidence="2">The sequence shown here is derived from an EMBL/GenBank/DDBJ whole genome shotgun (WGS) entry which is preliminary data.</text>
</comment>
<accession>A0A1Y2BU21</accession>
<evidence type="ECO:0000256" key="1">
    <source>
        <dbReference type="SAM" id="Phobius"/>
    </source>
</evidence>
<organism evidence="2 3">
    <name type="scientific">Rhizoclosmatium globosum</name>
    <dbReference type="NCBI Taxonomy" id="329046"/>
    <lineage>
        <taxon>Eukaryota</taxon>
        <taxon>Fungi</taxon>
        <taxon>Fungi incertae sedis</taxon>
        <taxon>Chytridiomycota</taxon>
        <taxon>Chytridiomycota incertae sedis</taxon>
        <taxon>Chytridiomycetes</taxon>
        <taxon>Chytridiales</taxon>
        <taxon>Chytriomycetaceae</taxon>
        <taxon>Rhizoclosmatium</taxon>
    </lineage>
</organism>
<dbReference type="OrthoDB" id="5987909at2759"/>
<protein>
    <recommendedName>
        <fullName evidence="4">G-protein coupled receptors family 1 profile domain-containing protein</fullName>
    </recommendedName>
</protein>
<keyword evidence="1" id="KW-0812">Transmembrane</keyword>
<evidence type="ECO:0000313" key="3">
    <source>
        <dbReference type="Proteomes" id="UP000193642"/>
    </source>
</evidence>
<dbReference type="Gene3D" id="1.20.1070.10">
    <property type="entry name" value="Rhodopsin 7-helix transmembrane proteins"/>
    <property type="match status" value="1"/>
</dbReference>
<feature type="transmembrane region" description="Helical" evidence="1">
    <location>
        <begin position="43"/>
        <end position="63"/>
    </location>
</feature>
<sequence length="153" mass="16984">MDSLDWLFQPVFIFASAIGAIFNVLVIVTNIDKSRNLPASSFLAFWLSVFYAASTINELAIVIHNMVNDNVELISFHCKVYGLINLFCVVATILLIFGLSLIRYAIVVLRVRIQQYWVSCYVGVIMLCAVVFANVGTLCGTKVTIRPSHTFAG</sequence>
<dbReference type="Proteomes" id="UP000193642">
    <property type="component" value="Unassembled WGS sequence"/>
</dbReference>
<proteinExistence type="predicted"/>
<feature type="transmembrane region" description="Helical" evidence="1">
    <location>
        <begin position="6"/>
        <end position="31"/>
    </location>
</feature>
<dbReference type="EMBL" id="MCGO01000045">
    <property type="protein sequence ID" value="ORY38249.1"/>
    <property type="molecule type" value="Genomic_DNA"/>
</dbReference>
<evidence type="ECO:0000313" key="2">
    <source>
        <dbReference type="EMBL" id="ORY38249.1"/>
    </source>
</evidence>
<feature type="transmembrane region" description="Helical" evidence="1">
    <location>
        <begin position="118"/>
        <end position="138"/>
    </location>
</feature>
<keyword evidence="1" id="KW-1133">Transmembrane helix</keyword>